<feature type="domain" description="UmuC" evidence="2">
    <location>
        <begin position="22"/>
        <end position="147"/>
    </location>
</feature>
<dbReference type="InterPro" id="IPR043502">
    <property type="entry name" value="DNA/RNA_pol_sf"/>
</dbReference>
<name>A0A424WH56_ALCXX</name>
<feature type="non-terminal residue" evidence="3">
    <location>
        <position position="157"/>
    </location>
</feature>
<evidence type="ECO:0000256" key="1">
    <source>
        <dbReference type="ARBA" id="ARBA00010945"/>
    </source>
</evidence>
<dbReference type="Proteomes" id="UP000285324">
    <property type="component" value="Unassembled WGS sequence"/>
</dbReference>
<evidence type="ECO:0000313" key="4">
    <source>
        <dbReference type="Proteomes" id="UP000285324"/>
    </source>
</evidence>
<dbReference type="Pfam" id="PF00817">
    <property type="entry name" value="IMS"/>
    <property type="match status" value="1"/>
</dbReference>
<dbReference type="InterPro" id="IPR043128">
    <property type="entry name" value="Rev_trsase/Diguanyl_cyclase"/>
</dbReference>
<reference evidence="3 4" key="1">
    <citation type="submission" date="2018-08" db="EMBL/GenBank/DDBJ databases">
        <title>Achromobacter xylosoxidans Genome sequencing and assembly.</title>
        <authorList>
            <person name="Wang R."/>
            <person name="Rensing C."/>
            <person name="Li Y."/>
        </authorList>
    </citation>
    <scope>NUCLEOTIDE SEQUENCE [LARGE SCALE GENOMIC DNA]</scope>
    <source>
        <strain evidence="3 4">GD003A</strain>
    </source>
</reference>
<proteinExistence type="inferred from homology"/>
<organism evidence="3 4">
    <name type="scientific">Alcaligenes xylosoxydans xylosoxydans</name>
    <name type="common">Achromobacter xylosoxidans</name>
    <dbReference type="NCBI Taxonomy" id="85698"/>
    <lineage>
        <taxon>Bacteria</taxon>
        <taxon>Pseudomonadati</taxon>
        <taxon>Pseudomonadota</taxon>
        <taxon>Betaproteobacteria</taxon>
        <taxon>Burkholderiales</taxon>
        <taxon>Alcaligenaceae</taxon>
        <taxon>Achromobacter</taxon>
    </lineage>
</organism>
<dbReference type="Gene3D" id="3.30.70.270">
    <property type="match status" value="1"/>
</dbReference>
<protein>
    <submittedName>
        <fullName evidence="3">DNA polymerase Y family protein</fullName>
    </submittedName>
</protein>
<gene>
    <name evidence="3" type="ORF">DY367_07340</name>
</gene>
<comment type="similarity">
    <text evidence="1">Belongs to the DNA polymerase type-Y family.</text>
</comment>
<dbReference type="GO" id="GO:0006281">
    <property type="term" value="P:DNA repair"/>
    <property type="evidence" value="ECO:0007669"/>
    <property type="project" value="InterPro"/>
</dbReference>
<evidence type="ECO:0000259" key="2">
    <source>
        <dbReference type="Pfam" id="PF00817"/>
    </source>
</evidence>
<evidence type="ECO:0000313" key="3">
    <source>
        <dbReference type="EMBL" id="RPJ92608.1"/>
    </source>
</evidence>
<dbReference type="EMBL" id="QVXO01000007">
    <property type="protein sequence ID" value="RPJ92608.1"/>
    <property type="molecule type" value="Genomic_DNA"/>
</dbReference>
<dbReference type="Gene3D" id="3.40.1170.60">
    <property type="match status" value="1"/>
</dbReference>
<dbReference type="InterPro" id="IPR001126">
    <property type="entry name" value="UmuC"/>
</dbReference>
<accession>A0A424WH56</accession>
<sequence length="157" mass="16866">MRLWIAAFLRCLPLDALRPHWPLEGQAFAVLEQERVAALTPAARRAGVKPGMRRAGAAAIAPEVELLPRDVLAESEALQGAALALLQYTPEIALADGDTLLLNVSASLMLFRGPKALHRRVAATLRALDLRVSLGMAPTAAGAWLLARSPGRRAPRR</sequence>
<dbReference type="SUPFAM" id="SSF56672">
    <property type="entry name" value="DNA/RNA polymerases"/>
    <property type="match status" value="1"/>
</dbReference>
<comment type="caution">
    <text evidence="3">The sequence shown here is derived from an EMBL/GenBank/DDBJ whole genome shotgun (WGS) entry which is preliminary data.</text>
</comment>
<dbReference type="AlphaFoldDB" id="A0A424WH56"/>